<proteinExistence type="predicted"/>
<sequence>MEGSPYRKFSIFRRKGSDPETEPRKLHSGEPGFLLAGILGTGVLPRASLSQDIAPVILRSRVPLSSDVSRGGIGVGAGPNAGANGEILDKVRGNMCYLDNSPHPIDIESGPSPEDRVRCCIKSIKTLGWRLQTGCNIYRSSWVRALIPRTSRFPRINLQVQNDQNMKPLGASDSREESSGTTSSYKTYVDTSG</sequence>
<accession>A0A8S9JLQ6</accession>
<dbReference type="EMBL" id="QGKW02001660">
    <property type="protein sequence ID" value="KAF2583065.1"/>
    <property type="molecule type" value="Genomic_DNA"/>
</dbReference>
<dbReference type="AlphaFoldDB" id="A0A8S9JLQ6"/>
<reference evidence="2" key="1">
    <citation type="submission" date="2019-12" db="EMBL/GenBank/DDBJ databases">
        <title>Genome sequencing and annotation of Brassica cretica.</title>
        <authorList>
            <person name="Studholme D.J."/>
            <person name="Sarris P.F."/>
        </authorList>
    </citation>
    <scope>NUCLEOTIDE SEQUENCE</scope>
    <source>
        <strain evidence="2">PFS-001/15</strain>
        <tissue evidence="2">Leaf</tissue>
    </source>
</reference>
<evidence type="ECO:0000313" key="3">
    <source>
        <dbReference type="Proteomes" id="UP000712281"/>
    </source>
</evidence>
<evidence type="ECO:0000256" key="1">
    <source>
        <dbReference type="SAM" id="MobiDB-lite"/>
    </source>
</evidence>
<gene>
    <name evidence="2" type="ORF">F2Q68_00005399</name>
</gene>
<feature type="region of interest" description="Disordered" evidence="1">
    <location>
        <begin position="1"/>
        <end position="28"/>
    </location>
</feature>
<protein>
    <submittedName>
        <fullName evidence="2">Uncharacterized protein</fullName>
    </submittedName>
</protein>
<organism evidence="2 3">
    <name type="scientific">Brassica cretica</name>
    <name type="common">Mustard</name>
    <dbReference type="NCBI Taxonomy" id="69181"/>
    <lineage>
        <taxon>Eukaryota</taxon>
        <taxon>Viridiplantae</taxon>
        <taxon>Streptophyta</taxon>
        <taxon>Embryophyta</taxon>
        <taxon>Tracheophyta</taxon>
        <taxon>Spermatophyta</taxon>
        <taxon>Magnoliopsida</taxon>
        <taxon>eudicotyledons</taxon>
        <taxon>Gunneridae</taxon>
        <taxon>Pentapetalae</taxon>
        <taxon>rosids</taxon>
        <taxon>malvids</taxon>
        <taxon>Brassicales</taxon>
        <taxon>Brassicaceae</taxon>
        <taxon>Brassiceae</taxon>
        <taxon>Brassica</taxon>
    </lineage>
</organism>
<feature type="compositionally biased region" description="Polar residues" evidence="1">
    <location>
        <begin position="179"/>
        <end position="193"/>
    </location>
</feature>
<evidence type="ECO:0000313" key="2">
    <source>
        <dbReference type="EMBL" id="KAF2583065.1"/>
    </source>
</evidence>
<dbReference type="Proteomes" id="UP000712281">
    <property type="component" value="Unassembled WGS sequence"/>
</dbReference>
<feature type="region of interest" description="Disordered" evidence="1">
    <location>
        <begin position="158"/>
        <end position="193"/>
    </location>
</feature>
<name>A0A8S9JLQ6_BRACR</name>
<comment type="caution">
    <text evidence="2">The sequence shown here is derived from an EMBL/GenBank/DDBJ whole genome shotgun (WGS) entry which is preliminary data.</text>
</comment>
<feature type="compositionally biased region" description="Basic and acidic residues" evidence="1">
    <location>
        <begin position="15"/>
        <end position="28"/>
    </location>
</feature>